<dbReference type="PANTHER" id="PTHR36173">
    <property type="entry name" value="RIBONUCLEASE VAPC16-RELATED"/>
    <property type="match status" value="1"/>
</dbReference>
<dbReference type="Proteomes" id="UP000291485">
    <property type="component" value="Unassembled WGS sequence"/>
</dbReference>
<dbReference type="OrthoDB" id="9798990at2"/>
<keyword evidence="2" id="KW-1185">Reference proteome</keyword>
<sequence>MPLNHLFEISIKQSLGKLIHFDITVEDIYHQALIDGFTFIPIENSSIFNYGNIPLLNEHRDPFDRLLISSAIQNEATLLSADEKFKLYTNILKLLW</sequence>
<evidence type="ECO:0000313" key="2">
    <source>
        <dbReference type="Proteomes" id="UP000291485"/>
    </source>
</evidence>
<organism evidence="1 2">
    <name type="scientific">Pedobacter frigidisoli</name>
    <dbReference type="NCBI Taxonomy" id="2530455"/>
    <lineage>
        <taxon>Bacteria</taxon>
        <taxon>Pseudomonadati</taxon>
        <taxon>Bacteroidota</taxon>
        <taxon>Sphingobacteriia</taxon>
        <taxon>Sphingobacteriales</taxon>
        <taxon>Sphingobacteriaceae</taxon>
        <taxon>Pedobacter</taxon>
    </lineage>
</organism>
<protein>
    <recommendedName>
        <fullName evidence="3">PIN domain nuclease, a component of toxin-antitoxin system (PIN domain)</fullName>
    </recommendedName>
</protein>
<evidence type="ECO:0000313" key="1">
    <source>
        <dbReference type="EMBL" id="TCD04467.1"/>
    </source>
</evidence>
<dbReference type="InterPro" id="IPR029060">
    <property type="entry name" value="PIN-like_dom_sf"/>
</dbReference>
<accession>A0A4V2MM41</accession>
<dbReference type="AlphaFoldDB" id="A0A4V2MM41"/>
<gene>
    <name evidence="1" type="ORF">EZ449_17685</name>
</gene>
<dbReference type="SUPFAM" id="SSF88723">
    <property type="entry name" value="PIN domain-like"/>
    <property type="match status" value="1"/>
</dbReference>
<name>A0A4V2MM41_9SPHI</name>
<dbReference type="InterPro" id="IPR041705">
    <property type="entry name" value="PIN_Sll0205"/>
</dbReference>
<dbReference type="InterPro" id="IPR052919">
    <property type="entry name" value="TA_system_RNase"/>
</dbReference>
<proteinExistence type="predicted"/>
<evidence type="ECO:0008006" key="3">
    <source>
        <dbReference type="Google" id="ProtNLM"/>
    </source>
</evidence>
<dbReference type="RefSeq" id="WP_131561341.1">
    <property type="nucleotide sequence ID" value="NZ_SJSN01000015.1"/>
</dbReference>
<reference evidence="1 2" key="1">
    <citation type="submission" date="2019-02" db="EMBL/GenBank/DDBJ databases">
        <title>Pedobacter sp. RP-3-11 sp. nov., isolated from Arctic soil.</title>
        <authorList>
            <person name="Dahal R.H."/>
        </authorList>
    </citation>
    <scope>NUCLEOTIDE SEQUENCE [LARGE SCALE GENOMIC DNA]</scope>
    <source>
        <strain evidence="1 2">RP-3-11</strain>
    </source>
</reference>
<dbReference type="CDD" id="cd09872">
    <property type="entry name" value="PIN_Sll0205-like"/>
    <property type="match status" value="1"/>
</dbReference>
<dbReference type="EMBL" id="SJSN01000015">
    <property type="protein sequence ID" value="TCD04467.1"/>
    <property type="molecule type" value="Genomic_DNA"/>
</dbReference>
<comment type="caution">
    <text evidence="1">The sequence shown here is derived from an EMBL/GenBank/DDBJ whole genome shotgun (WGS) entry which is preliminary data.</text>
</comment>
<dbReference type="PANTHER" id="PTHR36173:SF2">
    <property type="entry name" value="RIBONUCLEASE VAPC16"/>
    <property type="match status" value="1"/>
</dbReference>